<dbReference type="AlphaFoldDB" id="A4IKE5"/>
<dbReference type="EMBL" id="CP000557">
    <property type="protein sequence ID" value="ABO65799.1"/>
    <property type="molecule type" value="Genomic_DNA"/>
</dbReference>
<dbReference type="InterPro" id="IPR024962">
    <property type="entry name" value="YukD-like"/>
</dbReference>
<dbReference type="Gene3D" id="3.10.20.90">
    <property type="entry name" value="Phosphatidylinositol 3-kinase Catalytic Subunit, Chain A, domain 1"/>
    <property type="match status" value="1"/>
</dbReference>
<evidence type="ECO:0008006" key="3">
    <source>
        <dbReference type="Google" id="ProtNLM"/>
    </source>
</evidence>
<dbReference type="Pfam" id="PF08817">
    <property type="entry name" value="YukD"/>
    <property type="match status" value="1"/>
</dbReference>
<reference evidence="1 2" key="1">
    <citation type="journal article" date="2007" name="Proc. Natl. Acad. Sci. U.S.A.">
        <title>Genome and proteome of long-chain alkane degrading Geobacillus thermodenitrificans NG80-2 isolated from a deep-subsurface oil reservoir.</title>
        <authorList>
            <person name="Feng L."/>
            <person name="Wang W."/>
            <person name="Cheng J."/>
            <person name="Ren Y."/>
            <person name="Zhao G."/>
            <person name="Gao C."/>
            <person name="Tang Y."/>
            <person name="Liu X."/>
            <person name="Han W."/>
            <person name="Peng X."/>
            <person name="Liu R."/>
            <person name="Wang L."/>
        </authorList>
    </citation>
    <scope>NUCLEOTIDE SEQUENCE [LARGE SCALE GENOMIC DNA]</scope>
    <source>
        <strain evidence="1 2">NG80-2</strain>
    </source>
</reference>
<sequence>MALFSVCMLDKEFNAVPLEHRECCDHSFQAHVGAAYRMGRSPQATMKLHFSMSMYIIGGFPTMYIQVTIDLRHYTHDVLDLRLSDLYSIKKMVEIVWQLKNISTPPREGCWVRVENKQAVFPGCATLQASGITNGDRIVIL</sequence>
<gene>
    <name evidence="1" type="ordered locus">GTNG_0417</name>
</gene>
<proteinExistence type="predicted"/>
<dbReference type="Proteomes" id="UP000001578">
    <property type="component" value="Chromosome"/>
</dbReference>
<dbReference type="eggNOG" id="COG5417">
    <property type="taxonomic scope" value="Bacteria"/>
</dbReference>
<name>A4IKE5_GEOTN</name>
<organism evidence="1 2">
    <name type="scientific">Geobacillus thermodenitrificans (strain NG80-2)</name>
    <dbReference type="NCBI Taxonomy" id="420246"/>
    <lineage>
        <taxon>Bacteria</taxon>
        <taxon>Bacillati</taxon>
        <taxon>Bacillota</taxon>
        <taxon>Bacilli</taxon>
        <taxon>Bacillales</taxon>
        <taxon>Anoxybacillaceae</taxon>
        <taxon>Geobacillus</taxon>
    </lineage>
</organism>
<protein>
    <recommendedName>
        <fullName evidence="3">Ubiquitin-like domain-containing protein</fullName>
    </recommendedName>
</protein>
<dbReference type="HOGENOM" id="CLU_1822595_0_0_9"/>
<evidence type="ECO:0000313" key="1">
    <source>
        <dbReference type="EMBL" id="ABO65799.1"/>
    </source>
</evidence>
<evidence type="ECO:0000313" key="2">
    <source>
        <dbReference type="Proteomes" id="UP000001578"/>
    </source>
</evidence>
<accession>A4IKE5</accession>
<dbReference type="KEGG" id="gtn:GTNG_0417"/>